<dbReference type="InterPro" id="IPR018247">
    <property type="entry name" value="EF_Hand_1_Ca_BS"/>
</dbReference>
<dbReference type="Proteomes" id="UP000326837">
    <property type="component" value="Chromosome"/>
</dbReference>
<dbReference type="SUPFAM" id="SSF63446">
    <property type="entry name" value="Type I dockerin domain"/>
    <property type="match status" value="1"/>
</dbReference>
<protein>
    <recommendedName>
        <fullName evidence="2">Ice-binding protein C-terminal domain-containing protein</fullName>
    </recommendedName>
</protein>
<keyword evidence="4" id="KW-1185">Reference proteome</keyword>
<accession>A0A5K7XAU4</accession>
<keyword evidence="1" id="KW-0732">Signal</keyword>
<dbReference type="PROSITE" id="PS00018">
    <property type="entry name" value="EF_HAND_1"/>
    <property type="match status" value="1"/>
</dbReference>
<gene>
    <name evidence="3" type="ORF">PLANPX_3442</name>
</gene>
<sequence>MTWRARPRSVRHLQRGFVALLLLAASHRAANAATAVPLSNPSGGAAWGGATTVSFPIDLLNDPFTYNPNVNFVDYANVPAGFLPTTAWNGADTLFIAANNDADNYWRTDVTLTGGQTLDFIDIWGRSDYAGAEQGRHQALAISFYNAPGGSAGGGTLLGTSLEYSGVTAKAANNANGSAYGRYDVTSLLNPTQRGQVQSFEITHGPSNLNDFLLLTEVRAGAGGAAAPFPVLTINRTTGNATLSNNVGTPLNFIAYDIQSTHGSLNAANWISVADAGDGNSGGSLDANIWVELSAPTAFASLSEAELPGGNGLTLANGGSINFGNVWRKSPHEDVAIEALKSDGTFYSIAVEYTGNSGQAYKIGDLNFDGAINATDWPLFRAAMGNTFDAGSSLTLTYQQGDLDGDMDTDIADFRLFEKAFDGVNGQGALAATIAAVPEPSTLVLAAGIGIAACFTRRRRKVAGALAALIVASFGAIGGSEASAQTFTFVPVPANPATAVTASSEFNGDYKASNMFTDAALTPADLGVKAYTDAQPQYAGVGVGPMNVFIDNGASINANWIAFAQRSGSIATADRIGTMDFWFSNVDFAGVLPATAPQATVKFDDPLGSTIKQHPLMTQLSGRYVAVKMTIHEMSASGSVNNIGGHEFRFVQGPAPLVLQVNTSTGAITLKNNGTAAQSVSLDGYQISSAAGSLNSAWTGLGGQAGFPEGNGSGNGWEAGGASDANLLTEAYLTGGSVVNTGASLALGTGYKTVGGVQDLKFQYSFDNGIMTDGLVEYVTAPGLPADFDVDGDVDGADFLRWQRGFGIAAGATKGQGDADGNGAVNAADLTIWKGSFGTTASLAAAAAVPEPSACALAAVGAAAWGVGIRRRR</sequence>
<feature type="signal peptide" evidence="1">
    <location>
        <begin position="1"/>
        <end position="32"/>
    </location>
</feature>
<dbReference type="RefSeq" id="WP_152099520.1">
    <property type="nucleotide sequence ID" value="NZ_AP021861.1"/>
</dbReference>
<name>A0A5K7XAU4_9BACT</name>
<dbReference type="EMBL" id="AP021861">
    <property type="protein sequence ID" value="BBO33830.1"/>
    <property type="molecule type" value="Genomic_DNA"/>
</dbReference>
<dbReference type="GO" id="GO:0000272">
    <property type="term" value="P:polysaccharide catabolic process"/>
    <property type="evidence" value="ECO:0007669"/>
    <property type="project" value="InterPro"/>
</dbReference>
<feature type="domain" description="Ice-binding protein C-terminal" evidence="2">
    <location>
        <begin position="848"/>
        <end position="872"/>
    </location>
</feature>
<proteinExistence type="predicted"/>
<evidence type="ECO:0000313" key="3">
    <source>
        <dbReference type="EMBL" id="BBO33830.1"/>
    </source>
</evidence>
<organism evidence="3 4">
    <name type="scientific">Lacipirellula parvula</name>
    <dbReference type="NCBI Taxonomy" id="2650471"/>
    <lineage>
        <taxon>Bacteria</taxon>
        <taxon>Pseudomonadati</taxon>
        <taxon>Planctomycetota</taxon>
        <taxon>Planctomycetia</taxon>
        <taxon>Pirellulales</taxon>
        <taxon>Lacipirellulaceae</taxon>
        <taxon>Lacipirellula</taxon>
    </lineage>
</organism>
<feature type="chain" id="PRO_5025028070" description="Ice-binding protein C-terminal domain-containing protein" evidence="1">
    <location>
        <begin position="33"/>
        <end position="873"/>
    </location>
</feature>
<dbReference type="AlphaFoldDB" id="A0A5K7XAU4"/>
<evidence type="ECO:0000259" key="2">
    <source>
        <dbReference type="Pfam" id="PF07589"/>
    </source>
</evidence>
<feature type="domain" description="Ice-binding protein C-terminal" evidence="2">
    <location>
        <begin position="436"/>
        <end position="460"/>
    </location>
</feature>
<dbReference type="KEGG" id="lpav:PLANPX_3442"/>
<reference evidence="4" key="1">
    <citation type="submission" date="2019-10" db="EMBL/GenBank/DDBJ databases">
        <title>Lacipirellula parvula gen. nov., sp. nov., representing a lineage of planctomycetes widespread in freshwater anoxic habitats, and description of the family Lacipirellulaceae.</title>
        <authorList>
            <person name="Dedysh S.N."/>
            <person name="Kulichevskaya I.S."/>
            <person name="Beletsky A.V."/>
            <person name="Rakitin A.L."/>
            <person name="Mardanov A.V."/>
            <person name="Ivanova A.A."/>
            <person name="Saltykova V.X."/>
            <person name="Rijpstra W.I.C."/>
            <person name="Sinninghe Damste J.S."/>
            <person name="Ravin N.V."/>
        </authorList>
    </citation>
    <scope>NUCLEOTIDE SEQUENCE [LARGE SCALE GENOMIC DNA]</scope>
    <source>
        <strain evidence="4">PX69</strain>
    </source>
</reference>
<dbReference type="Pfam" id="PF07589">
    <property type="entry name" value="PEP-CTERM"/>
    <property type="match status" value="2"/>
</dbReference>
<evidence type="ECO:0000313" key="4">
    <source>
        <dbReference type="Proteomes" id="UP000326837"/>
    </source>
</evidence>
<dbReference type="InterPro" id="IPR036439">
    <property type="entry name" value="Dockerin_dom_sf"/>
</dbReference>
<dbReference type="InterPro" id="IPR013424">
    <property type="entry name" value="Ice-binding_C"/>
</dbReference>
<dbReference type="NCBIfam" id="TIGR02595">
    <property type="entry name" value="PEP_CTERM"/>
    <property type="match status" value="1"/>
</dbReference>
<dbReference type="Gene3D" id="1.10.1330.10">
    <property type="entry name" value="Dockerin domain"/>
    <property type="match status" value="2"/>
</dbReference>
<evidence type="ECO:0000256" key="1">
    <source>
        <dbReference type="SAM" id="SignalP"/>
    </source>
</evidence>